<dbReference type="SUPFAM" id="SSF53474">
    <property type="entry name" value="alpha/beta-Hydrolases"/>
    <property type="match status" value="1"/>
</dbReference>
<gene>
    <name evidence="1" type="ORF">HEB94_002482</name>
</gene>
<accession>A0A927MS33</accession>
<sequence length="124" mass="13506">MQSGTWLIARRLIGSSSTSPARVRHLWEESGIVNTGEMAAALAKLPPREIPLVDQLSALDVPTLIIIGLWDRNAGVDACRDLASRLPQARLRVFEGSAHFPNVDEPGRYVEEIASFMVGGLTRA</sequence>
<proteinExistence type="predicted"/>
<dbReference type="InterPro" id="IPR029058">
    <property type="entry name" value="AB_hydrolase_fold"/>
</dbReference>
<dbReference type="RefSeq" id="WP_238361495.1">
    <property type="nucleotide sequence ID" value="NZ_BAABJL010000101.1"/>
</dbReference>
<dbReference type="EMBL" id="JADBEM010000001">
    <property type="protein sequence ID" value="MBE1605634.1"/>
    <property type="molecule type" value="Genomic_DNA"/>
</dbReference>
<keyword evidence="2" id="KW-1185">Reference proteome</keyword>
<protein>
    <submittedName>
        <fullName evidence="1">Pimeloyl-ACP methyl ester carboxylesterase</fullName>
    </submittedName>
</protein>
<evidence type="ECO:0000313" key="1">
    <source>
        <dbReference type="EMBL" id="MBE1605634.1"/>
    </source>
</evidence>
<reference evidence="1" key="1">
    <citation type="submission" date="2020-10" db="EMBL/GenBank/DDBJ databases">
        <title>Sequencing the genomes of 1000 actinobacteria strains.</title>
        <authorList>
            <person name="Klenk H.-P."/>
        </authorList>
    </citation>
    <scope>NUCLEOTIDE SEQUENCE</scope>
    <source>
        <strain evidence="1">DSM 45354</strain>
    </source>
</reference>
<comment type="caution">
    <text evidence="1">The sequence shown here is derived from an EMBL/GenBank/DDBJ whole genome shotgun (WGS) entry which is preliminary data.</text>
</comment>
<organism evidence="1 2">
    <name type="scientific">Actinopolymorpha pittospori</name>
    <dbReference type="NCBI Taxonomy" id="648752"/>
    <lineage>
        <taxon>Bacteria</taxon>
        <taxon>Bacillati</taxon>
        <taxon>Actinomycetota</taxon>
        <taxon>Actinomycetes</taxon>
        <taxon>Propionibacteriales</taxon>
        <taxon>Actinopolymorphaceae</taxon>
        <taxon>Actinopolymorpha</taxon>
    </lineage>
</organism>
<dbReference type="Gene3D" id="3.40.50.1820">
    <property type="entry name" value="alpha/beta hydrolase"/>
    <property type="match status" value="1"/>
</dbReference>
<name>A0A927MS33_9ACTN</name>
<evidence type="ECO:0000313" key="2">
    <source>
        <dbReference type="Proteomes" id="UP000638648"/>
    </source>
</evidence>
<dbReference type="Proteomes" id="UP000638648">
    <property type="component" value="Unassembled WGS sequence"/>
</dbReference>
<dbReference type="AlphaFoldDB" id="A0A927MS33"/>